<feature type="compositionally biased region" description="Basic and acidic residues" evidence="2">
    <location>
        <begin position="268"/>
        <end position="294"/>
    </location>
</feature>
<dbReference type="AlphaFoldDB" id="A0A1E1KPE8"/>
<keyword evidence="3" id="KW-0472">Membrane</keyword>
<feature type="compositionally biased region" description="Basic and acidic residues" evidence="2">
    <location>
        <begin position="226"/>
        <end position="251"/>
    </location>
</feature>
<protein>
    <recommendedName>
        <fullName evidence="4">Yeast cell wall synthesis Kre9/Knh1-like N-terminal domain-containing protein</fullName>
    </recommendedName>
</protein>
<dbReference type="Pfam" id="PF10342">
    <property type="entry name" value="Kre9_KNH"/>
    <property type="match status" value="1"/>
</dbReference>
<keyword evidence="3" id="KW-0812">Transmembrane</keyword>
<dbReference type="PANTHER" id="PTHR40633:SF1">
    <property type="entry name" value="GPI ANCHORED SERINE-THREONINE RICH PROTEIN (AFU_ORTHOLOGUE AFUA_1G03630)"/>
    <property type="match status" value="1"/>
</dbReference>
<dbReference type="PANTHER" id="PTHR40633">
    <property type="entry name" value="MATRIX PROTEIN, PUTATIVE (AFU_ORTHOLOGUE AFUA_8G05410)-RELATED"/>
    <property type="match status" value="1"/>
</dbReference>
<keyword evidence="1" id="KW-0732">Signal</keyword>
<organism evidence="5 6">
    <name type="scientific">Rhynchosporium agropyri</name>
    <dbReference type="NCBI Taxonomy" id="914238"/>
    <lineage>
        <taxon>Eukaryota</taxon>
        <taxon>Fungi</taxon>
        <taxon>Dikarya</taxon>
        <taxon>Ascomycota</taxon>
        <taxon>Pezizomycotina</taxon>
        <taxon>Leotiomycetes</taxon>
        <taxon>Helotiales</taxon>
        <taxon>Ploettnerulaceae</taxon>
        <taxon>Rhynchosporium</taxon>
    </lineage>
</organism>
<feature type="domain" description="Yeast cell wall synthesis Kre9/Knh1-like N-terminal" evidence="4">
    <location>
        <begin position="37"/>
        <end position="111"/>
    </location>
</feature>
<gene>
    <name evidence="5" type="ORF">RAG0_08169</name>
</gene>
<name>A0A1E1KPE8_9HELO</name>
<evidence type="ECO:0000313" key="5">
    <source>
        <dbReference type="EMBL" id="CZS99896.1"/>
    </source>
</evidence>
<evidence type="ECO:0000259" key="4">
    <source>
        <dbReference type="Pfam" id="PF10342"/>
    </source>
</evidence>
<dbReference type="EMBL" id="FJUX01000042">
    <property type="protein sequence ID" value="CZS99896.1"/>
    <property type="molecule type" value="Genomic_DNA"/>
</dbReference>
<feature type="compositionally biased region" description="Polar residues" evidence="2">
    <location>
        <begin position="216"/>
        <end position="225"/>
    </location>
</feature>
<evidence type="ECO:0000313" key="6">
    <source>
        <dbReference type="Proteomes" id="UP000178912"/>
    </source>
</evidence>
<keyword evidence="3" id="KW-1133">Transmembrane helix</keyword>
<keyword evidence="6" id="KW-1185">Reference proteome</keyword>
<feature type="compositionally biased region" description="Low complexity" evidence="2">
    <location>
        <begin position="120"/>
        <end position="162"/>
    </location>
</feature>
<feature type="transmembrane region" description="Helical" evidence="3">
    <location>
        <begin position="186"/>
        <end position="206"/>
    </location>
</feature>
<feature type="region of interest" description="Disordered" evidence="2">
    <location>
        <begin position="215"/>
        <end position="326"/>
    </location>
</feature>
<dbReference type="InterPro" id="IPR018466">
    <property type="entry name" value="Kre9/Knh1-like_N"/>
</dbReference>
<sequence>MFVFRWHLLLWQATIVYFALPIDAIVFSNGSASLVGIKAGTQYNISWMDAESPVTLTLMNGEGDNLKTVSTMICTAGSYVWNIPSDLPVDYYAIKLSDSKATPNYSVMFEVTGGPTLVDTPTQINSTSSSSPTSPSSSLASISIPPTPNNSSPSQTSTSPPNAKSTTALESNRSGSRRGLSTGAKAGIGVSVSMFISISILLGFWWGRRSAIRNKGPTNEQSNDNVTHEPSNDDAVGKAELGAEEKQKAELEEGGPSNGQLLGVGGRAELDGEEKAELDGKEKEELDSRRRSAEPEGTEVIRPSNWWKNDRAELEGKRSAERHELG</sequence>
<dbReference type="Proteomes" id="UP000178912">
    <property type="component" value="Unassembled WGS sequence"/>
</dbReference>
<accession>A0A1E1KPE8</accession>
<feature type="region of interest" description="Disordered" evidence="2">
    <location>
        <begin position="119"/>
        <end position="183"/>
    </location>
</feature>
<dbReference type="OrthoDB" id="5589325at2759"/>
<feature type="compositionally biased region" description="Polar residues" evidence="2">
    <location>
        <begin position="163"/>
        <end position="174"/>
    </location>
</feature>
<evidence type="ECO:0000256" key="3">
    <source>
        <dbReference type="SAM" id="Phobius"/>
    </source>
</evidence>
<dbReference type="InterPro" id="IPR052982">
    <property type="entry name" value="SRP1/TIP1-like"/>
</dbReference>
<reference evidence="6" key="1">
    <citation type="submission" date="2016-03" db="EMBL/GenBank/DDBJ databases">
        <authorList>
            <person name="Guldener U."/>
        </authorList>
    </citation>
    <scope>NUCLEOTIDE SEQUENCE [LARGE SCALE GENOMIC DNA]</scope>
    <source>
        <strain evidence="6">04CH-RAC-A.6.1</strain>
    </source>
</reference>
<evidence type="ECO:0000256" key="1">
    <source>
        <dbReference type="ARBA" id="ARBA00022729"/>
    </source>
</evidence>
<feature type="compositionally biased region" description="Basic and acidic residues" evidence="2">
    <location>
        <begin position="308"/>
        <end position="326"/>
    </location>
</feature>
<proteinExistence type="predicted"/>
<evidence type="ECO:0000256" key="2">
    <source>
        <dbReference type="SAM" id="MobiDB-lite"/>
    </source>
</evidence>